<dbReference type="AlphaFoldDB" id="A0A0F9JDU6"/>
<feature type="non-terminal residue" evidence="1">
    <location>
        <position position="33"/>
    </location>
</feature>
<evidence type="ECO:0000313" key="1">
    <source>
        <dbReference type="EMBL" id="KKM60461.1"/>
    </source>
</evidence>
<organism evidence="1">
    <name type="scientific">marine sediment metagenome</name>
    <dbReference type="NCBI Taxonomy" id="412755"/>
    <lineage>
        <taxon>unclassified sequences</taxon>
        <taxon>metagenomes</taxon>
        <taxon>ecological metagenomes</taxon>
    </lineage>
</organism>
<proteinExistence type="predicted"/>
<protein>
    <submittedName>
        <fullName evidence="1">Uncharacterized protein</fullName>
    </submittedName>
</protein>
<sequence length="33" mass="3603">MSTKLTTDDVVRLRKDIVVTVEADGLLTTVTLV</sequence>
<reference evidence="1" key="1">
    <citation type="journal article" date="2015" name="Nature">
        <title>Complex archaea that bridge the gap between prokaryotes and eukaryotes.</title>
        <authorList>
            <person name="Spang A."/>
            <person name="Saw J.H."/>
            <person name="Jorgensen S.L."/>
            <person name="Zaremba-Niedzwiedzka K."/>
            <person name="Martijn J."/>
            <person name="Lind A.E."/>
            <person name="van Eijk R."/>
            <person name="Schleper C."/>
            <person name="Guy L."/>
            <person name="Ettema T.J."/>
        </authorList>
    </citation>
    <scope>NUCLEOTIDE SEQUENCE</scope>
</reference>
<dbReference type="EMBL" id="LAZR01011675">
    <property type="protein sequence ID" value="KKM60461.1"/>
    <property type="molecule type" value="Genomic_DNA"/>
</dbReference>
<name>A0A0F9JDU6_9ZZZZ</name>
<gene>
    <name evidence="1" type="ORF">LCGC14_1541520</name>
</gene>
<comment type="caution">
    <text evidence="1">The sequence shown here is derived from an EMBL/GenBank/DDBJ whole genome shotgun (WGS) entry which is preliminary data.</text>
</comment>
<accession>A0A0F9JDU6</accession>